<sequence length="133" mass="15524">SVQFGVECVSSLRRIRRPVWLDYALEERFAKFGLKFHPEKTRLIEFGRWAAVRRQRRGLGRPETFDLLGFTHCCGTTRTGRFKIVRLTIMKRMRATLQAIRDKLKRRRHEPVKVTGAVAGSGNSRVFQLPRRA</sequence>
<evidence type="ECO:0000313" key="1">
    <source>
        <dbReference type="EMBL" id="MFC3111326.1"/>
    </source>
</evidence>
<evidence type="ECO:0008006" key="3">
    <source>
        <dbReference type="Google" id="ProtNLM"/>
    </source>
</evidence>
<evidence type="ECO:0000313" key="2">
    <source>
        <dbReference type="Proteomes" id="UP001595530"/>
    </source>
</evidence>
<gene>
    <name evidence="1" type="ORF">ACFOFO_25845</name>
</gene>
<protein>
    <recommendedName>
        <fullName evidence="3">Group II intron reverse transcriptase/maturase</fullName>
    </recommendedName>
</protein>
<keyword evidence="2" id="KW-1185">Reference proteome</keyword>
<comment type="caution">
    <text evidence="1">The sequence shown here is derived from an EMBL/GenBank/DDBJ whole genome shotgun (WGS) entry which is preliminary data.</text>
</comment>
<proteinExistence type="predicted"/>
<dbReference type="EMBL" id="JBHRTP010000110">
    <property type="protein sequence ID" value="MFC3111326.1"/>
    <property type="molecule type" value="Genomic_DNA"/>
</dbReference>
<feature type="non-terminal residue" evidence="1">
    <location>
        <position position="1"/>
    </location>
</feature>
<dbReference type="Proteomes" id="UP001595530">
    <property type="component" value="Unassembled WGS sequence"/>
</dbReference>
<name>A0ABV7FBC4_9BURK</name>
<accession>A0ABV7FBC4</accession>
<organism evidence="1 2">
    <name type="scientific">Undibacterium arcticum</name>
    <dbReference type="NCBI Taxonomy" id="1762892"/>
    <lineage>
        <taxon>Bacteria</taxon>
        <taxon>Pseudomonadati</taxon>
        <taxon>Pseudomonadota</taxon>
        <taxon>Betaproteobacteria</taxon>
        <taxon>Burkholderiales</taxon>
        <taxon>Oxalobacteraceae</taxon>
        <taxon>Undibacterium</taxon>
    </lineage>
</organism>
<reference evidence="2" key="1">
    <citation type="journal article" date="2019" name="Int. J. Syst. Evol. Microbiol.">
        <title>The Global Catalogue of Microorganisms (GCM) 10K type strain sequencing project: providing services to taxonomists for standard genome sequencing and annotation.</title>
        <authorList>
            <consortium name="The Broad Institute Genomics Platform"/>
            <consortium name="The Broad Institute Genome Sequencing Center for Infectious Disease"/>
            <person name="Wu L."/>
            <person name="Ma J."/>
        </authorList>
    </citation>
    <scope>NUCLEOTIDE SEQUENCE [LARGE SCALE GENOMIC DNA]</scope>
    <source>
        <strain evidence="2">KCTC 42986</strain>
    </source>
</reference>